<feature type="transmembrane region" description="Helical" evidence="4">
    <location>
        <begin position="271"/>
        <end position="289"/>
    </location>
</feature>
<dbReference type="SUPFAM" id="SSF103473">
    <property type="entry name" value="MFS general substrate transporter"/>
    <property type="match status" value="1"/>
</dbReference>
<feature type="transmembrane region" description="Helical" evidence="4">
    <location>
        <begin position="196"/>
        <end position="215"/>
    </location>
</feature>
<evidence type="ECO:0000256" key="2">
    <source>
        <dbReference type="ARBA" id="ARBA00022989"/>
    </source>
</evidence>
<feature type="transmembrane region" description="Helical" evidence="4">
    <location>
        <begin position="106"/>
        <end position="127"/>
    </location>
</feature>
<proteinExistence type="predicted"/>
<accession>A0A7I8VRG3</accession>
<evidence type="ECO:0000313" key="5">
    <source>
        <dbReference type="EMBL" id="CAD5118302.1"/>
    </source>
</evidence>
<dbReference type="InterPro" id="IPR036259">
    <property type="entry name" value="MFS_trans_sf"/>
</dbReference>
<dbReference type="PANTHER" id="PTHR23121">
    <property type="entry name" value="SODIUM-DEPENDENT GLUCOSE TRANSPORTER 1"/>
    <property type="match status" value="1"/>
</dbReference>
<evidence type="ECO:0000313" key="6">
    <source>
        <dbReference type="Proteomes" id="UP000549394"/>
    </source>
</evidence>
<protein>
    <submittedName>
        <fullName evidence="5">Uncharacterized protein</fullName>
    </submittedName>
</protein>
<feature type="transmembrane region" description="Helical" evidence="4">
    <location>
        <begin position="355"/>
        <end position="372"/>
    </location>
</feature>
<feature type="transmembrane region" description="Helical" evidence="4">
    <location>
        <begin position="163"/>
        <end position="184"/>
    </location>
</feature>
<evidence type="ECO:0000256" key="3">
    <source>
        <dbReference type="ARBA" id="ARBA00023136"/>
    </source>
</evidence>
<dbReference type="Gene3D" id="1.20.1250.20">
    <property type="entry name" value="MFS general substrate transporter like domains"/>
    <property type="match status" value="1"/>
</dbReference>
<keyword evidence="3 4" id="KW-0472">Membrane</keyword>
<keyword evidence="1 4" id="KW-0812">Transmembrane</keyword>
<gene>
    <name evidence="5" type="ORF">DGYR_LOCUS6698</name>
</gene>
<feature type="transmembrane region" description="Helical" evidence="4">
    <location>
        <begin position="323"/>
        <end position="343"/>
    </location>
</feature>
<dbReference type="PANTHER" id="PTHR23121:SF9">
    <property type="entry name" value="SODIUM-DEPENDENT GLUCOSE TRANSPORTER 1"/>
    <property type="match status" value="1"/>
</dbReference>
<dbReference type="AlphaFoldDB" id="A0A7I8VRG3"/>
<feature type="transmembrane region" description="Helical" evidence="4">
    <location>
        <begin position="384"/>
        <end position="401"/>
    </location>
</feature>
<dbReference type="Proteomes" id="UP000549394">
    <property type="component" value="Unassembled WGS sequence"/>
</dbReference>
<name>A0A7I8VRG3_9ANNE</name>
<evidence type="ECO:0000256" key="1">
    <source>
        <dbReference type="ARBA" id="ARBA00022692"/>
    </source>
</evidence>
<sequence length="615" mass="69543">MTADNVTKSTGFRLTENDDSIPQVIDQVHVSNCDKQLEIESCLQTKKDDLKTAKGRNWRVFNLKLWRFKYMFLLWSSVIGLSLCNILLLCSLMEFEKLFHTTRDDIPYLLILRAIGAFFGGYVINKYLQIGNTKLNEKIFVTALLVLAICTILLPQLSNINHAVLIIFFQGSALSMASSICLAFHIHLWREFSFRYLQLIQILYCISAAVGIQLIRPLLGESAWVVNKASKPVEPKTIVVTTTSTTEINGTNETIMEYRYISAISVTHGMVSVYIICVVIIGTLLYFIGSKKFSKLLDKPKFKSISLADNTIHGKTLKVLSTAFVFFLCGKEIGHTCLIVPYLVGEKGWDLSDSLYLLSTVYGLYGLTRLLFSFTLTENNLPRRLITSNILGMTFSVLPIILQYSRLSIWLSFTGNAVLIATAYHKVNTWIGRYVQMDEKAVRIISLAYDMGVIFWPLLITTAYRKIHSHWFFTANCLLSLSLLIVILLMYAVTKCVPERFRVIKPPTKVDYYFCNGWWSTYVQPDMVIAHQSLINTSNVSGFCAAADLFLSILPLANGVWFVKDEFKGLLPVVDGLESDVTNVSKPEVMRVKKRSPMPCKSAIIQTESIIQEQV</sequence>
<feature type="transmembrane region" description="Helical" evidence="4">
    <location>
        <begin position="139"/>
        <end position="157"/>
    </location>
</feature>
<organism evidence="5 6">
    <name type="scientific">Dimorphilus gyrociliatus</name>
    <dbReference type="NCBI Taxonomy" id="2664684"/>
    <lineage>
        <taxon>Eukaryota</taxon>
        <taxon>Metazoa</taxon>
        <taxon>Spiralia</taxon>
        <taxon>Lophotrochozoa</taxon>
        <taxon>Annelida</taxon>
        <taxon>Polychaeta</taxon>
        <taxon>Polychaeta incertae sedis</taxon>
        <taxon>Dinophilidae</taxon>
        <taxon>Dimorphilus</taxon>
    </lineage>
</organism>
<feature type="transmembrane region" description="Helical" evidence="4">
    <location>
        <begin position="407"/>
        <end position="424"/>
    </location>
</feature>
<feature type="transmembrane region" description="Helical" evidence="4">
    <location>
        <begin position="444"/>
        <end position="464"/>
    </location>
</feature>
<comment type="caution">
    <text evidence="5">The sequence shown here is derived from an EMBL/GenBank/DDBJ whole genome shotgun (WGS) entry which is preliminary data.</text>
</comment>
<reference evidence="5 6" key="1">
    <citation type="submission" date="2020-08" db="EMBL/GenBank/DDBJ databases">
        <authorList>
            <person name="Hejnol A."/>
        </authorList>
    </citation>
    <scope>NUCLEOTIDE SEQUENCE [LARGE SCALE GENOMIC DNA]</scope>
</reference>
<keyword evidence="2 4" id="KW-1133">Transmembrane helix</keyword>
<feature type="transmembrane region" description="Helical" evidence="4">
    <location>
        <begin position="72"/>
        <end position="94"/>
    </location>
</feature>
<dbReference type="EMBL" id="CAJFCJ010000008">
    <property type="protein sequence ID" value="CAD5118302.1"/>
    <property type="molecule type" value="Genomic_DNA"/>
</dbReference>
<evidence type="ECO:0000256" key="4">
    <source>
        <dbReference type="SAM" id="Phobius"/>
    </source>
</evidence>
<feature type="transmembrane region" description="Helical" evidence="4">
    <location>
        <begin position="470"/>
        <end position="493"/>
    </location>
</feature>
<keyword evidence="6" id="KW-1185">Reference proteome</keyword>